<evidence type="ECO:0000256" key="1">
    <source>
        <dbReference type="ARBA" id="ARBA00004117"/>
    </source>
</evidence>
<feature type="domain" description="Flagellar basal-body/hook protein C-terminal" evidence="7">
    <location>
        <begin position="353"/>
        <end position="396"/>
    </location>
</feature>
<evidence type="ECO:0000256" key="3">
    <source>
        <dbReference type="ARBA" id="ARBA00019015"/>
    </source>
</evidence>
<dbReference type="InterPro" id="IPR020013">
    <property type="entry name" value="Flagellar_FlgE/F/G"/>
</dbReference>
<dbReference type="AlphaFoldDB" id="A0A8H9TFN2"/>
<keyword evidence="4 5" id="KW-0975">Bacterial flagellum</keyword>
<evidence type="ECO:0000259" key="7">
    <source>
        <dbReference type="Pfam" id="PF06429"/>
    </source>
</evidence>
<dbReference type="Proteomes" id="UP000863257">
    <property type="component" value="Unassembled WGS sequence"/>
</dbReference>
<dbReference type="GO" id="GO:0009425">
    <property type="term" value="C:bacterial-type flagellum basal body"/>
    <property type="evidence" value="ECO:0007669"/>
    <property type="project" value="UniProtKB-SubCell"/>
</dbReference>
<dbReference type="Pfam" id="PF00460">
    <property type="entry name" value="Flg_bb_rod"/>
    <property type="match status" value="1"/>
</dbReference>
<proteinExistence type="inferred from homology"/>
<feature type="domain" description="Flagellar basal body rod protein N-terminal" evidence="6">
    <location>
        <begin position="7"/>
        <end position="35"/>
    </location>
</feature>
<dbReference type="PANTHER" id="PTHR30435:SF19">
    <property type="entry name" value="FLAGELLAR BASAL-BODY ROD PROTEIN FLGG"/>
    <property type="match status" value="1"/>
</dbReference>
<dbReference type="Pfam" id="PF22692">
    <property type="entry name" value="LlgE_F_G_D1"/>
    <property type="match status" value="1"/>
</dbReference>
<dbReference type="InterPro" id="IPR010930">
    <property type="entry name" value="Flg_bb/hook_C_dom"/>
</dbReference>
<dbReference type="NCBIfam" id="TIGR03506">
    <property type="entry name" value="FlgEFG_subfam"/>
    <property type="match status" value="1"/>
</dbReference>
<comment type="caution">
    <text evidence="10">The sequence shown here is derived from an EMBL/GenBank/DDBJ whole genome shotgun (WGS) entry which is preliminary data.</text>
</comment>
<sequence>MSDFGKTAMSGLNAANAHLQTTANNLANASTFGYKRQSAQFSAMFTSGNNAMGIGVKTDDITTDFTTGTMNTTGDELHHAIVGDGFFIVKSPDGGQKLTRVGLFEFAPDNYLVDANGNRVQGYLEDGSAGVTTDIYLDKSPLQPITSKEGILDINLGSDPTGTTSLTSSMSVYDSIGKEHDLQIKFSNKTTDPATGEAKWEIDATVDGKPLTLTPNTIHFDASGQIKPNEGALAGGKLDLDLSTLTPKVFGVPSLSVDLSQSTGYESDTSIRSQRLDGNPVSEFEKYQIEDDGKIVAYYKDGRANPIGQLALASVDNMDGLIPENGSYFSVTTDAGELRYGRSGMAGFGSVTPGVIEGSNVNTSAELVNLIEGQRNFQAASKVIGTSKELNQALNQAV</sequence>
<comment type="similarity">
    <text evidence="2 5">Belongs to the flagella basal body rod proteins family.</text>
</comment>
<feature type="domain" description="Flagellar hook protein FlgE D2" evidence="8">
    <location>
        <begin position="162"/>
        <end position="278"/>
    </location>
</feature>
<dbReference type="InterPro" id="IPR037058">
    <property type="entry name" value="Falgellar_hook_FlgE_sf"/>
</dbReference>
<dbReference type="EMBL" id="DACRBY010000017">
    <property type="protein sequence ID" value="HAS8540938.1"/>
    <property type="molecule type" value="Genomic_DNA"/>
</dbReference>
<accession>A0A8H9TFN2</accession>
<name>A0A8H9TFN2_VIBVL</name>
<gene>
    <name evidence="10" type="ORF">I7730_14200</name>
</gene>
<dbReference type="PANTHER" id="PTHR30435">
    <property type="entry name" value="FLAGELLAR PROTEIN"/>
    <property type="match status" value="1"/>
</dbReference>
<dbReference type="GO" id="GO:0071978">
    <property type="term" value="P:bacterial-type flagellum-dependent swarming motility"/>
    <property type="evidence" value="ECO:0007669"/>
    <property type="project" value="TreeGrafter"/>
</dbReference>
<dbReference type="InterPro" id="IPR011491">
    <property type="entry name" value="FlgE_D2"/>
</dbReference>
<protein>
    <recommendedName>
        <fullName evidence="3">Flagellar hook protein FlgE</fullName>
    </recommendedName>
</protein>
<dbReference type="Pfam" id="PF06429">
    <property type="entry name" value="Flg_bbr_C"/>
    <property type="match status" value="1"/>
</dbReference>
<evidence type="ECO:0000313" key="10">
    <source>
        <dbReference type="EMBL" id="HAS8540938.1"/>
    </source>
</evidence>
<comment type="subcellular location">
    <subcellularLocation>
        <location evidence="1 5">Bacterial flagellum basal body</location>
    </subcellularLocation>
</comment>
<dbReference type="InterPro" id="IPR001444">
    <property type="entry name" value="Flag_bb_rod_N"/>
</dbReference>
<dbReference type="SUPFAM" id="SSF117143">
    <property type="entry name" value="Flagellar hook protein flgE"/>
    <property type="match status" value="1"/>
</dbReference>
<dbReference type="InterPro" id="IPR019776">
    <property type="entry name" value="Flagellar_basal_body_rod_CS"/>
</dbReference>
<keyword evidence="10" id="KW-0966">Cell projection</keyword>
<evidence type="ECO:0000259" key="6">
    <source>
        <dbReference type="Pfam" id="PF00460"/>
    </source>
</evidence>
<keyword evidence="10" id="KW-0282">Flagellum</keyword>
<feature type="domain" description="Flagellar hook protein FlgE/F/G-like D1" evidence="9">
    <location>
        <begin position="80"/>
        <end position="134"/>
    </location>
</feature>
<organism evidence="10">
    <name type="scientific">Vibrio vulnificus</name>
    <dbReference type="NCBI Taxonomy" id="672"/>
    <lineage>
        <taxon>Bacteria</taxon>
        <taxon>Pseudomonadati</taxon>
        <taxon>Pseudomonadota</taxon>
        <taxon>Gammaproteobacteria</taxon>
        <taxon>Vibrionales</taxon>
        <taxon>Vibrionaceae</taxon>
        <taxon>Vibrio</taxon>
    </lineage>
</organism>
<evidence type="ECO:0000256" key="5">
    <source>
        <dbReference type="RuleBase" id="RU362116"/>
    </source>
</evidence>
<keyword evidence="10" id="KW-0969">Cilium</keyword>
<evidence type="ECO:0000256" key="4">
    <source>
        <dbReference type="ARBA" id="ARBA00023143"/>
    </source>
</evidence>
<reference evidence="10" key="1">
    <citation type="journal article" date="2018" name="Genome Biol.">
        <title>SKESA: strategic k-mer extension for scrupulous assemblies.</title>
        <authorList>
            <person name="Souvorov A."/>
            <person name="Agarwala R."/>
            <person name="Lipman D.J."/>
        </authorList>
    </citation>
    <scope>NUCLEOTIDE SEQUENCE</scope>
    <source>
        <strain evidence="10">BCW_3452</strain>
    </source>
</reference>
<dbReference type="Pfam" id="PF07559">
    <property type="entry name" value="FlgE_D2"/>
    <property type="match status" value="1"/>
</dbReference>
<evidence type="ECO:0000259" key="8">
    <source>
        <dbReference type="Pfam" id="PF07559"/>
    </source>
</evidence>
<dbReference type="InterPro" id="IPR037925">
    <property type="entry name" value="FlgE/F/G-like"/>
</dbReference>
<reference evidence="10" key="2">
    <citation type="submission" date="2019-01" db="EMBL/GenBank/DDBJ databases">
        <authorList>
            <consortium name="NCBI Pathogen Detection Project"/>
        </authorList>
    </citation>
    <scope>NUCLEOTIDE SEQUENCE</scope>
    <source>
        <strain evidence="10">BCW_3452</strain>
    </source>
</reference>
<dbReference type="Gene3D" id="2.60.98.20">
    <property type="entry name" value="Flagellar hook protein FlgE"/>
    <property type="match status" value="1"/>
</dbReference>
<evidence type="ECO:0000256" key="2">
    <source>
        <dbReference type="ARBA" id="ARBA00009677"/>
    </source>
</evidence>
<dbReference type="InterPro" id="IPR053967">
    <property type="entry name" value="LlgE_F_G-like_D1"/>
</dbReference>
<evidence type="ECO:0000259" key="9">
    <source>
        <dbReference type="Pfam" id="PF22692"/>
    </source>
</evidence>
<dbReference type="PROSITE" id="PS00588">
    <property type="entry name" value="FLAGELLA_BB_ROD"/>
    <property type="match status" value="1"/>
</dbReference>